<dbReference type="InterPro" id="IPR001680">
    <property type="entry name" value="WD40_rpt"/>
</dbReference>
<gene>
    <name evidence="6" type="ORF">ZT1A5_G6124</name>
</gene>
<dbReference type="SMART" id="SM00235">
    <property type="entry name" value="ZnMc"/>
    <property type="match status" value="1"/>
</dbReference>
<dbReference type="SUPFAM" id="SSF50978">
    <property type="entry name" value="WD40 repeat-like"/>
    <property type="match status" value="1"/>
</dbReference>
<evidence type="ECO:0000313" key="6">
    <source>
        <dbReference type="EMBL" id="SMY24683.1"/>
    </source>
</evidence>
<name>A0A1Y6LJV2_ZYMTR</name>
<feature type="compositionally biased region" description="Polar residues" evidence="4">
    <location>
        <begin position="102"/>
        <end position="111"/>
    </location>
</feature>
<protein>
    <recommendedName>
        <fullName evidence="5">Peptidase metallopeptidase domain-containing protein</fullName>
    </recommendedName>
</protein>
<dbReference type="GO" id="GO:0004222">
    <property type="term" value="F:metalloendopeptidase activity"/>
    <property type="evidence" value="ECO:0007669"/>
    <property type="project" value="InterPro"/>
</dbReference>
<feature type="repeat" description="WD" evidence="3">
    <location>
        <begin position="536"/>
        <end position="571"/>
    </location>
</feature>
<sequence length="959" mass="105920">MYSQYAYVARIDEQIFCPTGSSTLFAPGSISYAANRTEASRPPVQSEYSHNALNDDEHDDYDYHYDSDDTGGVPLGPDHNREATPGQLDVPGAIPMGPQEAGPSNANTTRNGWMHHPRPLTRDLWEEEDGRRMRLALGGDSPDEDHQFDLAAPLDISQNSRHTPRSGPVLQVPTLHEATMNLRPGSSRFSRQSLSAAPAGTSTADISPLERHDSLHIHTDDDFLAVDDPQRSYDFVDFMDSCRLRSMRDRRFSNFGSGQLASDGNWQAVDLVSRKDFLSGDADMQGIAWPHAGRLREQVTYARSLLHPSGTHPDFAETHTAMPPSPPGHGETHYKFRSFVSQHKASFSHYQLRSVLAASGRNDVYYANGSKVMRASLACPTHSETAMDLSRPMNCAPGFRITCLSASPRMSFSSYQSDAVLLAGGFEGEFAMLDLSAERKGAHAEGMVTHAYNGLVTHIHNYTDRTSGGLRAAFCSNDSKLRLMDVRRLQFIDTFSYSTAINCSATSADGRLRALVGDSCETIITDAEKGNPLVTLCEHTDHGFACVWSQDGRNVATAAQDGKVVVWDTRNWSQPSRVLDTAMSCARSLNFTDNGALVVAENDDVVRIYDGGSFAAWQEIRFFGSIAGVALIDGGAEMVVANVDKTVGGLLSFERNNEGEPDGLAMLRWDLRWYLIGPPIEKPRIKSTWPVTTLNVQPIRYCFVAASDYDTLSALLTAAIKKWDLAISQSALQIIPDQLPTSPDDHHLCSDPNVSEDALQIEDVTDEPNPYSIGSFTVVGYLGDDAYHTIDFRRQHGRSDGSQGVQEEDAIAMAHELGHAIGFAHEHSRPDAAEHIDFYCDHLPDFEEVMYKIWAYGNQDTIEEACTNRTIAEKYQFSARNWLAHPPPYGKVDQLLWSTPFEVDSIMIYPSDVFGDRFLPVILRKDGSFVKMTGGKGTISAGDAARVAMLYPKRELFEI</sequence>
<dbReference type="Pfam" id="PF01400">
    <property type="entry name" value="Astacin"/>
    <property type="match status" value="1"/>
</dbReference>
<dbReference type="SUPFAM" id="SSF55486">
    <property type="entry name" value="Metalloproteases ('zincins'), catalytic domain"/>
    <property type="match status" value="1"/>
</dbReference>
<dbReference type="AlphaFoldDB" id="A0A1Y6LJV2"/>
<organism evidence="6 7">
    <name type="scientific">Zymoseptoria tritici ST99CH_1A5</name>
    <dbReference type="NCBI Taxonomy" id="1276529"/>
    <lineage>
        <taxon>Eukaryota</taxon>
        <taxon>Fungi</taxon>
        <taxon>Dikarya</taxon>
        <taxon>Ascomycota</taxon>
        <taxon>Pezizomycotina</taxon>
        <taxon>Dothideomycetes</taxon>
        <taxon>Dothideomycetidae</taxon>
        <taxon>Mycosphaerellales</taxon>
        <taxon>Mycosphaerellaceae</taxon>
        <taxon>Zymoseptoria</taxon>
    </lineage>
</organism>
<feature type="compositionally biased region" description="Polar residues" evidence="4">
    <location>
        <begin position="187"/>
        <end position="205"/>
    </location>
</feature>
<dbReference type="InterPro" id="IPR006026">
    <property type="entry name" value="Peptidase_Metallo"/>
</dbReference>
<feature type="region of interest" description="Disordered" evidence="4">
    <location>
        <begin position="67"/>
        <end position="86"/>
    </location>
</feature>
<dbReference type="GO" id="GO:0006508">
    <property type="term" value="P:proteolysis"/>
    <property type="evidence" value="ECO:0007669"/>
    <property type="project" value="InterPro"/>
</dbReference>
<dbReference type="PROSITE" id="PS50082">
    <property type="entry name" value="WD_REPEATS_2"/>
    <property type="match status" value="1"/>
</dbReference>
<dbReference type="Pfam" id="PF00400">
    <property type="entry name" value="WD40"/>
    <property type="match status" value="1"/>
</dbReference>
<dbReference type="InterPro" id="IPR001506">
    <property type="entry name" value="Peptidase_M12A"/>
</dbReference>
<evidence type="ECO:0000259" key="5">
    <source>
        <dbReference type="SMART" id="SM00235"/>
    </source>
</evidence>
<evidence type="ECO:0000313" key="7">
    <source>
        <dbReference type="Proteomes" id="UP000215453"/>
    </source>
</evidence>
<keyword evidence="2" id="KW-0677">Repeat</keyword>
<dbReference type="EMBL" id="LT882680">
    <property type="protein sequence ID" value="SMY24683.1"/>
    <property type="molecule type" value="Genomic_DNA"/>
</dbReference>
<dbReference type="InterPro" id="IPR015943">
    <property type="entry name" value="WD40/YVTN_repeat-like_dom_sf"/>
</dbReference>
<dbReference type="Proteomes" id="UP000215453">
    <property type="component" value="Chromosome 5"/>
</dbReference>
<feature type="region of interest" description="Disordered" evidence="4">
    <location>
        <begin position="184"/>
        <end position="206"/>
    </location>
</feature>
<dbReference type="PROSITE" id="PS00678">
    <property type="entry name" value="WD_REPEATS_1"/>
    <property type="match status" value="1"/>
</dbReference>
<accession>A0A1Y6LJV2</accession>
<dbReference type="Gene3D" id="2.130.10.10">
    <property type="entry name" value="YVTN repeat-like/Quinoprotein amine dehydrogenase"/>
    <property type="match status" value="1"/>
</dbReference>
<feature type="domain" description="Peptidase metallopeptidase" evidence="5">
    <location>
        <begin position="685"/>
        <end position="859"/>
    </location>
</feature>
<keyword evidence="1 3" id="KW-0853">WD repeat</keyword>
<dbReference type="InterPro" id="IPR036322">
    <property type="entry name" value="WD40_repeat_dom_sf"/>
</dbReference>
<dbReference type="InterPro" id="IPR019775">
    <property type="entry name" value="WD40_repeat_CS"/>
</dbReference>
<dbReference type="SMART" id="SM00320">
    <property type="entry name" value="WD40"/>
    <property type="match status" value="2"/>
</dbReference>
<dbReference type="InterPro" id="IPR024079">
    <property type="entry name" value="MetalloPept_cat_dom_sf"/>
</dbReference>
<evidence type="ECO:0000256" key="2">
    <source>
        <dbReference type="ARBA" id="ARBA00022737"/>
    </source>
</evidence>
<dbReference type="PROSITE" id="PS50294">
    <property type="entry name" value="WD_REPEATS_REGION"/>
    <property type="match status" value="1"/>
</dbReference>
<evidence type="ECO:0000256" key="1">
    <source>
        <dbReference type="ARBA" id="ARBA00022574"/>
    </source>
</evidence>
<evidence type="ECO:0000256" key="4">
    <source>
        <dbReference type="SAM" id="MobiDB-lite"/>
    </source>
</evidence>
<evidence type="ECO:0000256" key="3">
    <source>
        <dbReference type="PROSITE-ProRule" id="PRU00221"/>
    </source>
</evidence>
<feature type="region of interest" description="Disordered" evidence="4">
    <location>
        <begin position="95"/>
        <end position="117"/>
    </location>
</feature>
<dbReference type="PANTHER" id="PTHR43991">
    <property type="entry name" value="WD REPEAT PROTEIN (AFU_ORTHOLOGUE AFUA_8G05640)-RELATED"/>
    <property type="match status" value="1"/>
</dbReference>
<dbReference type="Gene3D" id="3.40.390.10">
    <property type="entry name" value="Collagenase (Catalytic Domain)"/>
    <property type="match status" value="1"/>
</dbReference>
<proteinExistence type="predicted"/>
<feature type="region of interest" description="Disordered" evidence="4">
    <location>
        <begin position="36"/>
        <end position="59"/>
    </location>
</feature>
<dbReference type="GO" id="GO:0008270">
    <property type="term" value="F:zinc ion binding"/>
    <property type="evidence" value="ECO:0007669"/>
    <property type="project" value="InterPro"/>
</dbReference>
<reference evidence="6 7" key="1">
    <citation type="submission" date="2016-10" db="EMBL/GenBank/DDBJ databases">
        <authorList>
            <person name="Varghese N."/>
        </authorList>
    </citation>
    <scope>NUCLEOTIDE SEQUENCE [LARGE SCALE GENOMIC DNA]</scope>
</reference>
<dbReference type="PANTHER" id="PTHR43991:SF12">
    <property type="entry name" value="WD REPEAT PROTEIN (AFU_ORTHOLOGUE AFUA_8G05640)"/>
    <property type="match status" value="1"/>
</dbReference>